<evidence type="ECO:0000259" key="5">
    <source>
        <dbReference type="Pfam" id="PF01494"/>
    </source>
</evidence>
<dbReference type="AlphaFoldDB" id="A0A9P6N1N1"/>
<dbReference type="InterPro" id="IPR050562">
    <property type="entry name" value="FAD_mOase_fung"/>
</dbReference>
<dbReference type="GO" id="GO:0004497">
    <property type="term" value="F:monooxygenase activity"/>
    <property type="evidence" value="ECO:0007669"/>
    <property type="project" value="InterPro"/>
</dbReference>
<keyword evidence="4" id="KW-0560">Oxidoreductase</keyword>
<reference evidence="6" key="1">
    <citation type="journal article" date="2020" name="Fungal Divers.">
        <title>Resolving the Mortierellaceae phylogeny through synthesis of multi-gene phylogenetics and phylogenomics.</title>
        <authorList>
            <person name="Vandepol N."/>
            <person name="Liber J."/>
            <person name="Desiro A."/>
            <person name="Na H."/>
            <person name="Kennedy M."/>
            <person name="Barry K."/>
            <person name="Grigoriev I.V."/>
            <person name="Miller A.N."/>
            <person name="O'Donnell K."/>
            <person name="Stajich J.E."/>
            <person name="Bonito G."/>
        </authorList>
    </citation>
    <scope>NUCLEOTIDE SEQUENCE</scope>
    <source>
        <strain evidence="6">NRRL 2769</strain>
    </source>
</reference>
<organism evidence="6 7">
    <name type="scientific">Entomortierella chlamydospora</name>
    <dbReference type="NCBI Taxonomy" id="101097"/>
    <lineage>
        <taxon>Eukaryota</taxon>
        <taxon>Fungi</taxon>
        <taxon>Fungi incertae sedis</taxon>
        <taxon>Mucoromycota</taxon>
        <taxon>Mortierellomycotina</taxon>
        <taxon>Mortierellomycetes</taxon>
        <taxon>Mortierellales</taxon>
        <taxon>Mortierellaceae</taxon>
        <taxon>Entomortierella</taxon>
    </lineage>
</organism>
<accession>A0A9P6N1N1</accession>
<dbReference type="PANTHER" id="PTHR47356">
    <property type="entry name" value="FAD-DEPENDENT MONOOXYGENASE ASQG-RELATED"/>
    <property type="match status" value="1"/>
</dbReference>
<dbReference type="Proteomes" id="UP000703661">
    <property type="component" value="Unassembled WGS sequence"/>
</dbReference>
<dbReference type="EMBL" id="JAAAID010000153">
    <property type="protein sequence ID" value="KAG0021545.1"/>
    <property type="molecule type" value="Genomic_DNA"/>
</dbReference>
<dbReference type="Pfam" id="PF01494">
    <property type="entry name" value="FAD_binding_3"/>
    <property type="match status" value="2"/>
</dbReference>
<feature type="domain" description="FAD-binding" evidence="5">
    <location>
        <begin position="300"/>
        <end position="382"/>
    </location>
</feature>
<comment type="similarity">
    <text evidence="1">Belongs to the paxM FAD-dependent monooxygenase family.</text>
</comment>
<dbReference type="GO" id="GO:0071949">
    <property type="term" value="F:FAD binding"/>
    <property type="evidence" value="ECO:0007669"/>
    <property type="project" value="InterPro"/>
</dbReference>
<dbReference type="PRINTS" id="PR00420">
    <property type="entry name" value="RNGMNOXGNASE"/>
</dbReference>
<dbReference type="InterPro" id="IPR002938">
    <property type="entry name" value="FAD-bd"/>
</dbReference>
<evidence type="ECO:0000256" key="2">
    <source>
        <dbReference type="ARBA" id="ARBA00022630"/>
    </source>
</evidence>
<keyword evidence="3" id="KW-0274">FAD</keyword>
<dbReference type="InterPro" id="IPR036188">
    <property type="entry name" value="FAD/NAD-bd_sf"/>
</dbReference>
<comment type="caution">
    <text evidence="6">The sequence shown here is derived from an EMBL/GenBank/DDBJ whole genome shotgun (WGS) entry which is preliminary data.</text>
</comment>
<evidence type="ECO:0000256" key="1">
    <source>
        <dbReference type="ARBA" id="ARBA00007992"/>
    </source>
</evidence>
<keyword evidence="2" id="KW-0285">Flavoprotein</keyword>
<protein>
    <recommendedName>
        <fullName evidence="5">FAD-binding domain-containing protein</fullName>
    </recommendedName>
</protein>
<name>A0A9P6N1N1_9FUNG</name>
<keyword evidence="7" id="KW-1185">Reference proteome</keyword>
<feature type="domain" description="FAD-binding" evidence="5">
    <location>
        <begin position="13"/>
        <end position="182"/>
    </location>
</feature>
<evidence type="ECO:0000256" key="3">
    <source>
        <dbReference type="ARBA" id="ARBA00022827"/>
    </source>
</evidence>
<dbReference type="PANTHER" id="PTHR47356:SF2">
    <property type="entry name" value="FAD-BINDING DOMAIN-CONTAINING PROTEIN-RELATED"/>
    <property type="match status" value="1"/>
</dbReference>
<proteinExistence type="inferred from homology"/>
<dbReference type="Gene3D" id="3.50.50.60">
    <property type="entry name" value="FAD/NAD(P)-binding domain"/>
    <property type="match status" value="1"/>
</dbReference>
<sequence length="437" mass="49074">MSEHFPVDTPIPTVLIVGAGLGGLMLGAILENANISYHILERATELRPLGSAISMSGNIFPVFEQLGIYEELKKVSLRHVELDFFDTKLNKLGVISTKTHEVSCGYDYLILSRPKLYDLIRRQIPDHKISMGKKVVRTKENDDMVTVYCSDDTVYEGNILVGADGAYSVVRQDMYSVLEEEDKLPLCDKDGFSIGYITMVGVSSPPNPEKYPELSDNRAHFRLIIGDSNDSLYACSVPNNQICWGIQIQVPESLTKEQQFQNSEWGPESIEAMMKEFEDFPFPFGGTMKDVFDATPKDLVSKVFLEEKVFKTWHHQRSVLIGDACHKMLPGAGQGAAMAMRDAVVLANCIYNMKDNSAKSVKTAFDDYYRQRYPEAEHQLENSAFMSKILSGQKKQHKDFAFRPQINWLPLVENRGAGEVHPQEGRSEAALRRAQGA</sequence>
<dbReference type="SUPFAM" id="SSF51905">
    <property type="entry name" value="FAD/NAD(P)-binding domain"/>
    <property type="match status" value="1"/>
</dbReference>
<evidence type="ECO:0000256" key="4">
    <source>
        <dbReference type="ARBA" id="ARBA00023002"/>
    </source>
</evidence>
<evidence type="ECO:0000313" key="7">
    <source>
        <dbReference type="Proteomes" id="UP000703661"/>
    </source>
</evidence>
<evidence type="ECO:0000313" key="6">
    <source>
        <dbReference type="EMBL" id="KAG0021545.1"/>
    </source>
</evidence>
<gene>
    <name evidence="6" type="ORF">BGZ80_002179</name>
</gene>